<sequence length="165" mass="18965">MIKNPEKKEIGSKLNYCFLEASKNYNNVLAMLPLAIEDIETRLSLNTIKGNLNQIEKIKPGLLYIGDSGALEVAEINTISNQLQIETSQKNSEKLSQIFIEDYNENVTYKSNYVAELISRSYVPNTIQVDIDVQKELNNYNNYLNLYKTSQEDFILISKELIKKF</sequence>
<gene>
    <name evidence="1" type="ORF">QQA45_06925</name>
</gene>
<keyword evidence="2" id="KW-1185">Reference proteome</keyword>
<reference evidence="1 2" key="1">
    <citation type="submission" date="2023-06" db="EMBL/GenBank/DDBJ databases">
        <title>Antibody response to the Sneathia vaginalis cytopathogenic toxin A during pregnancy.</title>
        <authorList>
            <person name="Mccoy Z.T."/>
            <person name="Serrano M.G."/>
            <person name="Spaine K."/>
            <person name="Edwards D.J."/>
            <person name="Buck G.A."/>
            <person name="Jefferson K."/>
        </authorList>
    </citation>
    <scope>NUCLEOTIDE SEQUENCE [LARGE SCALE GENOMIC DNA]</scope>
    <source>
        <strain evidence="1 2">CCUG 42621</strain>
    </source>
</reference>
<proteinExistence type="predicted"/>
<dbReference type="Proteomes" id="UP001225134">
    <property type="component" value="Unassembled WGS sequence"/>
</dbReference>
<protein>
    <submittedName>
        <fullName evidence="1">Uncharacterized protein</fullName>
    </submittedName>
</protein>
<accession>A0ABT7HL28</accession>
<dbReference type="EMBL" id="JASSPP010000016">
    <property type="protein sequence ID" value="MDK9581211.1"/>
    <property type="molecule type" value="Genomic_DNA"/>
</dbReference>
<organism evidence="1 2">
    <name type="scientific">Sneathia sanguinegens</name>
    <dbReference type="NCBI Taxonomy" id="40543"/>
    <lineage>
        <taxon>Bacteria</taxon>
        <taxon>Fusobacteriati</taxon>
        <taxon>Fusobacteriota</taxon>
        <taxon>Fusobacteriia</taxon>
        <taxon>Fusobacteriales</taxon>
        <taxon>Leptotrichiaceae</taxon>
        <taxon>Sneathia</taxon>
    </lineage>
</organism>
<evidence type="ECO:0000313" key="1">
    <source>
        <dbReference type="EMBL" id="MDK9581211.1"/>
    </source>
</evidence>
<evidence type="ECO:0000313" key="2">
    <source>
        <dbReference type="Proteomes" id="UP001225134"/>
    </source>
</evidence>
<dbReference type="RefSeq" id="WP_285153621.1">
    <property type="nucleotide sequence ID" value="NZ_JASSPP010000016.1"/>
</dbReference>
<comment type="caution">
    <text evidence="1">The sequence shown here is derived from an EMBL/GenBank/DDBJ whole genome shotgun (WGS) entry which is preliminary data.</text>
</comment>
<name>A0ABT7HL28_9FUSO</name>